<organism evidence="1 2">
    <name type="scientific">Candidatus Desulfatifera sulfidica</name>
    <dbReference type="NCBI Taxonomy" id="2841691"/>
    <lineage>
        <taxon>Bacteria</taxon>
        <taxon>Pseudomonadati</taxon>
        <taxon>Thermodesulfobacteriota</taxon>
        <taxon>Desulfobulbia</taxon>
        <taxon>Desulfobulbales</taxon>
        <taxon>Desulfobulbaceae</taxon>
        <taxon>Candidatus Desulfatifera</taxon>
    </lineage>
</organism>
<dbReference type="EMBL" id="JACNLK010000059">
    <property type="protein sequence ID" value="MBC8208901.1"/>
    <property type="molecule type" value="Genomic_DNA"/>
</dbReference>
<evidence type="ECO:0000313" key="1">
    <source>
        <dbReference type="EMBL" id="MBC8208901.1"/>
    </source>
</evidence>
<dbReference type="PANTHER" id="PTHR39327:SF1">
    <property type="entry name" value="BLR5470 PROTEIN"/>
    <property type="match status" value="1"/>
</dbReference>
<dbReference type="Pfam" id="PF06035">
    <property type="entry name" value="Peptidase_C93"/>
    <property type="match status" value="1"/>
</dbReference>
<sequence>MLLLLVIQTTGCGKRVPPPEPVIIEKYDEAARKRISQWKTLIQEKKEVPTTEKLISVNRFFNHLLFVSDLKHWGKYDYWATPLETLVSNGGDCEDFAIAKYFTLKSLKVPDEKMRLTYVKSLTLNQAHMVLSYYPTPSADPLVLDNLVKEITPASQRDDLLPVYSFNGTGLWLAKNDGYNTRVADSSRIKRWRELLQRLEDDPTPHP</sequence>
<evidence type="ECO:0000313" key="2">
    <source>
        <dbReference type="Proteomes" id="UP000599024"/>
    </source>
</evidence>
<dbReference type="Gene3D" id="3.10.620.30">
    <property type="match status" value="1"/>
</dbReference>
<proteinExistence type="predicted"/>
<reference evidence="1 2" key="1">
    <citation type="submission" date="2020-08" db="EMBL/GenBank/DDBJ databases">
        <title>Bridging the membrane lipid divide: bacteria of the FCB group superphylum have the potential to synthesize archaeal ether lipids.</title>
        <authorList>
            <person name="Villanueva L."/>
            <person name="Von Meijenfeldt F.A.B."/>
            <person name="Westbye A.B."/>
            <person name="Yadav S."/>
            <person name="Hopmans E.C."/>
            <person name="Dutilh B.E."/>
            <person name="Sinninghe Damste J.S."/>
        </authorList>
    </citation>
    <scope>NUCLEOTIDE SEQUENCE [LARGE SCALE GENOMIC DNA]</scope>
    <source>
        <strain evidence="1">NIOZ-UU81</strain>
    </source>
</reference>
<dbReference type="PANTHER" id="PTHR39327">
    <property type="match status" value="1"/>
</dbReference>
<protein>
    <submittedName>
        <fullName evidence="1">Transglutaminase-like cysteine peptidase</fullName>
    </submittedName>
</protein>
<dbReference type="AlphaFoldDB" id="A0A8J6NBR2"/>
<dbReference type="InterPro" id="IPR010319">
    <property type="entry name" value="Transglutaminase-like_Cys_pept"/>
</dbReference>
<dbReference type="Proteomes" id="UP000599024">
    <property type="component" value="Unassembled WGS sequence"/>
</dbReference>
<gene>
    <name evidence="1" type="ORF">H8E79_07025</name>
</gene>
<name>A0A8J6NBR2_9BACT</name>
<comment type="caution">
    <text evidence="1">The sequence shown here is derived from an EMBL/GenBank/DDBJ whole genome shotgun (WGS) entry which is preliminary data.</text>
</comment>
<accession>A0A8J6NBR2</accession>